<name>A0AAE3V4Q4_RALSL</name>
<evidence type="ECO:0000256" key="7">
    <source>
        <dbReference type="ARBA" id="ARBA00023134"/>
    </source>
</evidence>
<evidence type="ECO:0000256" key="3">
    <source>
        <dbReference type="ARBA" id="ARBA00022598"/>
    </source>
</evidence>
<dbReference type="AlphaFoldDB" id="A0AAE3V4Q4"/>
<organism evidence="10 11">
    <name type="scientific">Ralstonia solanacearum</name>
    <name type="common">Pseudomonas solanacearum</name>
    <dbReference type="NCBI Taxonomy" id="305"/>
    <lineage>
        <taxon>Bacteria</taxon>
        <taxon>Pseudomonadati</taxon>
        <taxon>Pseudomonadota</taxon>
        <taxon>Betaproteobacteria</taxon>
        <taxon>Burkholderiales</taxon>
        <taxon>Burkholderiaceae</taxon>
        <taxon>Ralstonia</taxon>
        <taxon>Ralstonia solanacearum species complex</taxon>
    </lineage>
</organism>
<keyword evidence="3" id="KW-0436">Ligase</keyword>
<comment type="cofactor">
    <cofactor evidence="1">
        <name>Mn(2+)</name>
        <dbReference type="ChEBI" id="CHEBI:29035"/>
    </cofactor>
</comment>
<keyword evidence="5" id="KW-0547">Nucleotide-binding</keyword>
<keyword evidence="8" id="KW-0464">Manganese</keyword>
<evidence type="ECO:0000256" key="4">
    <source>
        <dbReference type="ARBA" id="ARBA00022723"/>
    </source>
</evidence>
<evidence type="ECO:0000256" key="2">
    <source>
        <dbReference type="ARBA" id="ARBA00012726"/>
    </source>
</evidence>
<keyword evidence="7" id="KW-0342">GTP-binding</keyword>
<dbReference type="EC" id="6.5.1.8" evidence="2"/>
<dbReference type="GO" id="GO:0005525">
    <property type="term" value="F:GTP binding"/>
    <property type="evidence" value="ECO:0007669"/>
    <property type="project" value="UniProtKB-KW"/>
</dbReference>
<dbReference type="InterPro" id="IPR001233">
    <property type="entry name" value="RtcB"/>
</dbReference>
<evidence type="ECO:0000313" key="10">
    <source>
        <dbReference type="EMBL" id="MDB0524062.1"/>
    </source>
</evidence>
<evidence type="ECO:0000256" key="5">
    <source>
        <dbReference type="ARBA" id="ARBA00022741"/>
    </source>
</evidence>
<comment type="catalytic activity">
    <reaction evidence="9">
        <text>a 3'-end 3'-phospho-ribonucleotide-RNA + a 5'-end dephospho-ribonucleoside-RNA + GTP = a ribonucleotidyl-ribonucleotide-RNA + GMP + diphosphate</text>
        <dbReference type="Rhea" id="RHEA:68076"/>
        <dbReference type="Rhea" id="RHEA-COMP:10463"/>
        <dbReference type="Rhea" id="RHEA-COMP:13936"/>
        <dbReference type="Rhea" id="RHEA-COMP:17355"/>
        <dbReference type="ChEBI" id="CHEBI:33019"/>
        <dbReference type="ChEBI" id="CHEBI:37565"/>
        <dbReference type="ChEBI" id="CHEBI:58115"/>
        <dbReference type="ChEBI" id="CHEBI:83062"/>
        <dbReference type="ChEBI" id="CHEBI:138284"/>
        <dbReference type="ChEBI" id="CHEBI:173118"/>
        <dbReference type="EC" id="6.5.1.8"/>
    </reaction>
</comment>
<protein>
    <recommendedName>
        <fullName evidence="2">3'-phosphate/5'-hydroxy nucleic acid ligase</fullName>
        <ecNumber evidence="2">6.5.1.8</ecNumber>
    </recommendedName>
</protein>
<dbReference type="Pfam" id="PF01139">
    <property type="entry name" value="RtcB"/>
    <property type="match status" value="1"/>
</dbReference>
<proteinExistence type="predicted"/>
<dbReference type="GO" id="GO:0006396">
    <property type="term" value="P:RNA processing"/>
    <property type="evidence" value="ECO:0007669"/>
    <property type="project" value="InterPro"/>
</dbReference>
<dbReference type="GO" id="GO:0170057">
    <property type="term" value="F:RNA ligase (GTP) activity"/>
    <property type="evidence" value="ECO:0007669"/>
    <property type="project" value="UniProtKB-EC"/>
</dbReference>
<dbReference type="SUPFAM" id="SSF103365">
    <property type="entry name" value="Hypothetical protein PH1602"/>
    <property type="match status" value="1"/>
</dbReference>
<evidence type="ECO:0000313" key="11">
    <source>
        <dbReference type="Proteomes" id="UP001143674"/>
    </source>
</evidence>
<accession>A0AAE3V4Q4</accession>
<evidence type="ECO:0000256" key="6">
    <source>
        <dbReference type="ARBA" id="ARBA00022800"/>
    </source>
</evidence>
<reference evidence="10" key="1">
    <citation type="submission" date="2021-09" db="EMBL/GenBank/DDBJ databases">
        <title>Genomic analysis of Ralstonia spp.</title>
        <authorList>
            <person name="Aburjaile F."/>
            <person name="Ariute J.C."/>
            <person name="Pais A.K.L."/>
            <person name="Albuquerque G.M.R."/>
            <person name="Silva A.M.F."/>
            <person name="Brenig B."/>
            <person name="Azevedo V."/>
            <person name="Matiuzzi M."/>
            <person name="Ramos R."/>
            <person name="Goes-Neto A."/>
            <person name="Soares S."/>
            <person name="Iseppon A.M.B."/>
            <person name="Souza E."/>
            <person name="Gama M."/>
        </authorList>
    </citation>
    <scope>NUCLEOTIDE SEQUENCE</scope>
    <source>
        <strain evidence="10">B4</strain>
    </source>
</reference>
<dbReference type="Gene3D" id="3.90.1860.10">
    <property type="entry name" value="tRNA-splicing ligase RtcB"/>
    <property type="match status" value="1"/>
</dbReference>
<sequence length="44" mass="5137">MTRRIEETPHAYKPMLIQSVIQAQEEAGLIRSAVRLRPWITFKA</sequence>
<dbReference type="GO" id="GO:0042245">
    <property type="term" value="P:RNA repair"/>
    <property type="evidence" value="ECO:0007669"/>
    <property type="project" value="UniProtKB-KW"/>
</dbReference>
<evidence type="ECO:0000256" key="9">
    <source>
        <dbReference type="ARBA" id="ARBA00047746"/>
    </source>
</evidence>
<evidence type="ECO:0000256" key="1">
    <source>
        <dbReference type="ARBA" id="ARBA00001936"/>
    </source>
</evidence>
<evidence type="ECO:0000256" key="8">
    <source>
        <dbReference type="ARBA" id="ARBA00023211"/>
    </source>
</evidence>
<keyword evidence="4" id="KW-0479">Metal-binding</keyword>
<gene>
    <name evidence="10" type="ORF">LBW55_20875</name>
</gene>
<dbReference type="EMBL" id="JAIVEX010000012">
    <property type="protein sequence ID" value="MDB0524062.1"/>
    <property type="molecule type" value="Genomic_DNA"/>
</dbReference>
<dbReference type="GO" id="GO:0046872">
    <property type="term" value="F:metal ion binding"/>
    <property type="evidence" value="ECO:0007669"/>
    <property type="project" value="UniProtKB-KW"/>
</dbReference>
<comment type="caution">
    <text evidence="10">The sequence shown here is derived from an EMBL/GenBank/DDBJ whole genome shotgun (WGS) entry which is preliminary data.</text>
</comment>
<dbReference type="Proteomes" id="UP001143674">
    <property type="component" value="Unassembled WGS sequence"/>
</dbReference>
<dbReference type="InterPro" id="IPR036025">
    <property type="entry name" value="RtcB-like_sf"/>
</dbReference>
<keyword evidence="6" id="KW-0692">RNA repair</keyword>